<name>A0A0J1CJN4_9BURK</name>
<dbReference type="RefSeq" id="WP_152693259.1">
    <property type="nucleotide sequence ID" value="NZ_AEJF01000236.1"/>
</dbReference>
<evidence type="ECO:0000313" key="1">
    <source>
        <dbReference type="EMBL" id="KLU20917.1"/>
    </source>
</evidence>
<dbReference type="PATRIC" id="fig|908627.4.peg.8725"/>
<dbReference type="AlphaFoldDB" id="A0A0J1CJN4"/>
<reference evidence="1 2" key="1">
    <citation type="journal article" date="2015" name="Genome Announc.">
        <title>Draft Genome Sequence of Burkholderia sp. Strain PML1(12), an Ectomycorrhizosphere-Inhabiting Bacterium with Effective Mineral-Weathering Ability.</title>
        <authorList>
            <person name="Uroz S."/>
            <person name="Oger P."/>
        </authorList>
    </citation>
    <scope>NUCLEOTIDE SEQUENCE [LARGE SCALE GENOMIC DNA]</scope>
    <source>
        <strain evidence="2">PML1(12)</strain>
    </source>
</reference>
<evidence type="ECO:0000313" key="2">
    <source>
        <dbReference type="Proteomes" id="UP000035963"/>
    </source>
</evidence>
<accession>A0A0J1CJN4</accession>
<protein>
    <submittedName>
        <fullName evidence="1">Uncharacterized protein</fullName>
    </submittedName>
</protein>
<comment type="caution">
    <text evidence="1">The sequence shown here is derived from an EMBL/GenBank/DDBJ whole genome shotgun (WGS) entry which is preliminary data.</text>
</comment>
<sequence length="69" mass="7448">MADIHAAPLPFGHMGSSKVTWQAMTGVGYAMKLADVSLAYRYLAFHGSNDQLMQTVRMSGPSLGATVRF</sequence>
<gene>
    <name evidence="1" type="ORF">EOS_38960</name>
</gene>
<dbReference type="Proteomes" id="UP000035963">
    <property type="component" value="Unassembled WGS sequence"/>
</dbReference>
<dbReference type="OrthoDB" id="6555107at2"/>
<keyword evidence="2" id="KW-1185">Reference proteome</keyword>
<dbReference type="EMBL" id="AEJF01000236">
    <property type="protein sequence ID" value="KLU20917.1"/>
    <property type="molecule type" value="Genomic_DNA"/>
</dbReference>
<proteinExistence type="predicted"/>
<organism evidence="1 2">
    <name type="scientific">Caballeronia mineralivorans PML1(12)</name>
    <dbReference type="NCBI Taxonomy" id="908627"/>
    <lineage>
        <taxon>Bacteria</taxon>
        <taxon>Pseudomonadati</taxon>
        <taxon>Pseudomonadota</taxon>
        <taxon>Betaproteobacteria</taxon>
        <taxon>Burkholderiales</taxon>
        <taxon>Burkholderiaceae</taxon>
        <taxon>Caballeronia</taxon>
    </lineage>
</organism>